<evidence type="ECO:0000313" key="3">
    <source>
        <dbReference type="Proteomes" id="UP001174208"/>
    </source>
</evidence>
<feature type="domain" description="Methyltransferase" evidence="1">
    <location>
        <begin position="37"/>
        <end position="144"/>
    </location>
</feature>
<proteinExistence type="predicted"/>
<dbReference type="PANTHER" id="PTHR43591">
    <property type="entry name" value="METHYLTRANSFERASE"/>
    <property type="match status" value="1"/>
</dbReference>
<name>A0ABT8KD81_9MICO</name>
<evidence type="ECO:0000259" key="1">
    <source>
        <dbReference type="Pfam" id="PF13847"/>
    </source>
</evidence>
<accession>A0ABT8KD81</accession>
<dbReference type="PANTHER" id="PTHR43591:SF24">
    <property type="entry name" value="2-METHOXY-6-POLYPRENYL-1,4-BENZOQUINOL METHYLASE, MITOCHONDRIAL"/>
    <property type="match status" value="1"/>
</dbReference>
<dbReference type="InterPro" id="IPR029063">
    <property type="entry name" value="SAM-dependent_MTases_sf"/>
</dbReference>
<dbReference type="Gene3D" id="3.40.50.150">
    <property type="entry name" value="Vaccinia Virus protein VP39"/>
    <property type="match status" value="1"/>
</dbReference>
<dbReference type="InterPro" id="IPR025714">
    <property type="entry name" value="Methyltranfer_dom"/>
</dbReference>
<keyword evidence="2" id="KW-0808">Transferase</keyword>
<dbReference type="CDD" id="cd02440">
    <property type="entry name" value="AdoMet_MTases"/>
    <property type="match status" value="1"/>
</dbReference>
<keyword evidence="2" id="KW-0489">Methyltransferase</keyword>
<reference evidence="2" key="1">
    <citation type="submission" date="2023-06" db="EMBL/GenBank/DDBJ databases">
        <title>MT1 and MT2 Draft Genomes of Novel Species.</title>
        <authorList>
            <person name="Venkateswaran K."/>
        </authorList>
    </citation>
    <scope>NUCLEOTIDE SEQUENCE</scope>
    <source>
        <strain evidence="2">F6_8S_P_1B</strain>
    </source>
</reference>
<sequence length="268" mass="29723">MDLHERYTHGHHESVLRSHEWRTLENSGAYFAGLLRPGLSVLDVGSGPGTITFDLAQRVAPGTVVGVDYSHDIVEHARRSAAERGVTNVRFEQGDAYALDVADDTFDVVHAHQVLQHVGDPIAVLREFRRVTRPGGIVVARDVDWGGTMWAPLLPGLGEWMRVNQAVQRANGGEPFAGRLLRSWALEAGFARVDSSASIWCFASDEERRWWGESWSVRVTESDFGRHARDEGIADDAALAEISAAWLEWSRHANGWYGMPHGEIVAHV</sequence>
<dbReference type="GO" id="GO:0032259">
    <property type="term" value="P:methylation"/>
    <property type="evidence" value="ECO:0007669"/>
    <property type="project" value="UniProtKB-KW"/>
</dbReference>
<dbReference type="EMBL" id="JAROCF010000001">
    <property type="protein sequence ID" value="MDN4615132.1"/>
    <property type="molecule type" value="Genomic_DNA"/>
</dbReference>
<dbReference type="SUPFAM" id="SSF53335">
    <property type="entry name" value="S-adenosyl-L-methionine-dependent methyltransferases"/>
    <property type="match status" value="1"/>
</dbReference>
<organism evidence="2 3">
    <name type="scientific">Leifsonia williamsii</name>
    <dbReference type="NCBI Taxonomy" id="3035919"/>
    <lineage>
        <taxon>Bacteria</taxon>
        <taxon>Bacillati</taxon>
        <taxon>Actinomycetota</taxon>
        <taxon>Actinomycetes</taxon>
        <taxon>Micrococcales</taxon>
        <taxon>Microbacteriaceae</taxon>
        <taxon>Leifsonia</taxon>
    </lineage>
</organism>
<dbReference type="Proteomes" id="UP001174208">
    <property type="component" value="Unassembled WGS sequence"/>
</dbReference>
<comment type="caution">
    <text evidence="2">The sequence shown here is derived from an EMBL/GenBank/DDBJ whole genome shotgun (WGS) entry which is preliminary data.</text>
</comment>
<dbReference type="Pfam" id="PF13847">
    <property type="entry name" value="Methyltransf_31"/>
    <property type="match status" value="1"/>
</dbReference>
<dbReference type="GO" id="GO:0008168">
    <property type="term" value="F:methyltransferase activity"/>
    <property type="evidence" value="ECO:0007669"/>
    <property type="project" value="UniProtKB-KW"/>
</dbReference>
<keyword evidence="3" id="KW-1185">Reference proteome</keyword>
<gene>
    <name evidence="2" type="ORF">P5G50_11805</name>
</gene>
<protein>
    <submittedName>
        <fullName evidence="2">Class I SAM-dependent methyltransferase</fullName>
        <ecNumber evidence="2">2.1.1.-</ecNumber>
    </submittedName>
</protein>
<dbReference type="EC" id="2.1.1.-" evidence="2"/>
<dbReference type="RefSeq" id="WP_301208755.1">
    <property type="nucleotide sequence ID" value="NZ_JAROCF010000001.1"/>
</dbReference>
<evidence type="ECO:0000313" key="2">
    <source>
        <dbReference type="EMBL" id="MDN4615132.1"/>
    </source>
</evidence>